<proteinExistence type="predicted"/>
<reference evidence="1" key="1">
    <citation type="submission" date="2023-04" db="EMBL/GenBank/DDBJ databases">
        <title>A chromosome-level genome assembly of the parasitoid wasp Eretmocerus hayati.</title>
        <authorList>
            <person name="Zhong Y."/>
            <person name="Liu S."/>
            <person name="Liu Y."/>
        </authorList>
    </citation>
    <scope>NUCLEOTIDE SEQUENCE</scope>
    <source>
        <strain evidence="1">ZJU_SS_LIU_2023</strain>
    </source>
</reference>
<evidence type="ECO:0000313" key="1">
    <source>
        <dbReference type="EMBL" id="KAJ8671204.1"/>
    </source>
</evidence>
<sequence length="723" mass="82991">MESAGNKTIEVNFIDSDNDQDIDEIPRSLRDDVENFEVGDLVEIDMGYFENFSAEKLVEQRETRFDKENFRENSETLNFWSTCDHCHANFKMGDDENLILFESLCEECKIEVHSELEEDIEIGVLNLSNKLTDSETEHEIRYLQVEEMDKKILKGSNNVDASLDDDFVGIQEIVFGLSAVEVLTCRNLFDCHNGYESFESHGFKNYKDPVEIGSSSLNEGQEESSENDVMKNSEEYIETYLRSNRMIDEAAEGKFSIPRTIRDEIERRNGMKSRINSNKLLTDFNQRIQQTQGFLNNKVMNCIDDEPYHCDDYNDWCSTEYSKQPELTQKRNHFIISSVNYVRNDVPPRTETKTTQRFGPRELEVLLEEILGSTNGRKSNRRNPLESSKIVLRCIRDDSSESDLKWFEIMKASCMEILLRASTASSVHADELGHFTSFRLLIVLNRRGIHPNFCFLFENFGSREEVIVSCMRSFSNQVIAPIERTTLMPKHSSPHSVWNNSKVEYRESTNCTFPSKRGKADRVIGLELPLDRISGLSASSGSSHQKGIEDSSNSKKKHIRLPCDQELTLVTTTFDNKILGIAESESDNNGVASITLEEIQNHHNGSCEVELDFQKSSDAIRWFEKLIRRPSQFFDKLLSIMVIFIFLCDSYFHQLEDYKSSMLRMTCVTAIMTSILLSTPLRTTLFLTICCGRFGEIRLRHGNPVLYKYEGAVACVKLKGGRN</sequence>
<accession>A0ACC2NJA2</accession>
<protein>
    <submittedName>
        <fullName evidence="1">Uncharacterized protein</fullName>
    </submittedName>
</protein>
<gene>
    <name evidence="1" type="ORF">QAD02_002463</name>
</gene>
<dbReference type="Proteomes" id="UP001239111">
    <property type="component" value="Chromosome 3"/>
</dbReference>
<comment type="caution">
    <text evidence="1">The sequence shown here is derived from an EMBL/GenBank/DDBJ whole genome shotgun (WGS) entry which is preliminary data.</text>
</comment>
<organism evidence="1 2">
    <name type="scientific">Eretmocerus hayati</name>
    <dbReference type="NCBI Taxonomy" id="131215"/>
    <lineage>
        <taxon>Eukaryota</taxon>
        <taxon>Metazoa</taxon>
        <taxon>Ecdysozoa</taxon>
        <taxon>Arthropoda</taxon>
        <taxon>Hexapoda</taxon>
        <taxon>Insecta</taxon>
        <taxon>Pterygota</taxon>
        <taxon>Neoptera</taxon>
        <taxon>Endopterygota</taxon>
        <taxon>Hymenoptera</taxon>
        <taxon>Apocrita</taxon>
        <taxon>Proctotrupomorpha</taxon>
        <taxon>Chalcidoidea</taxon>
        <taxon>Aphelinidae</taxon>
        <taxon>Aphelininae</taxon>
        <taxon>Eretmocerus</taxon>
    </lineage>
</organism>
<keyword evidence="2" id="KW-1185">Reference proteome</keyword>
<evidence type="ECO:0000313" key="2">
    <source>
        <dbReference type="Proteomes" id="UP001239111"/>
    </source>
</evidence>
<dbReference type="EMBL" id="CM056743">
    <property type="protein sequence ID" value="KAJ8671204.1"/>
    <property type="molecule type" value="Genomic_DNA"/>
</dbReference>
<name>A0ACC2NJA2_9HYME</name>